<dbReference type="PANTHER" id="PTHR10291:SF0">
    <property type="entry name" value="DEHYDRODOLICHYL DIPHOSPHATE SYNTHASE 2"/>
    <property type="match status" value="1"/>
</dbReference>
<protein>
    <recommendedName>
        <fullName evidence="3">Isoprenyl transferase</fullName>
    </recommendedName>
</protein>
<dbReference type="PANTHER" id="PTHR10291">
    <property type="entry name" value="DEHYDRODOLICHYL DIPHOSPHATE SYNTHASE FAMILY MEMBER"/>
    <property type="match status" value="1"/>
</dbReference>
<reference evidence="2" key="1">
    <citation type="submission" date="2018-05" db="EMBL/GenBank/DDBJ databases">
        <authorList>
            <person name="Lanie J.A."/>
            <person name="Ng W.-L."/>
            <person name="Kazmierczak K.M."/>
            <person name="Andrzejewski T.M."/>
            <person name="Davidsen T.M."/>
            <person name="Wayne K.J."/>
            <person name="Tettelin H."/>
            <person name="Glass J.I."/>
            <person name="Rusch D."/>
            <person name="Podicherti R."/>
            <person name="Tsui H.-C.T."/>
            <person name="Winkler M.E."/>
        </authorList>
    </citation>
    <scope>NUCLEOTIDE SEQUENCE</scope>
</reference>
<evidence type="ECO:0000256" key="1">
    <source>
        <dbReference type="ARBA" id="ARBA00022679"/>
    </source>
</evidence>
<dbReference type="SUPFAM" id="SSF64005">
    <property type="entry name" value="Undecaprenyl diphosphate synthase"/>
    <property type="match status" value="1"/>
</dbReference>
<dbReference type="EMBL" id="UINC01071376">
    <property type="protein sequence ID" value="SVC06225.1"/>
    <property type="molecule type" value="Genomic_DNA"/>
</dbReference>
<accession>A0A382J3U4</accession>
<dbReference type="GO" id="GO:0016094">
    <property type="term" value="P:polyprenol biosynthetic process"/>
    <property type="evidence" value="ECO:0007669"/>
    <property type="project" value="TreeGrafter"/>
</dbReference>
<sequence length="47" mass="5350">MKINDINHVAIIMDGNGRWAEQHNLPRFSGHKKGLDTIPEVVKELIN</sequence>
<dbReference type="InterPro" id="IPR001441">
    <property type="entry name" value="UPP_synth-like"/>
</dbReference>
<feature type="non-terminal residue" evidence="2">
    <location>
        <position position="47"/>
    </location>
</feature>
<proteinExistence type="predicted"/>
<keyword evidence="1" id="KW-0808">Transferase</keyword>
<dbReference type="AlphaFoldDB" id="A0A382J3U4"/>
<name>A0A382J3U4_9ZZZZ</name>
<dbReference type="Gene3D" id="3.40.1180.10">
    <property type="entry name" value="Decaprenyl diphosphate synthase-like"/>
    <property type="match status" value="1"/>
</dbReference>
<gene>
    <name evidence="2" type="ORF">METZ01_LOCUS259079</name>
</gene>
<dbReference type="InterPro" id="IPR036424">
    <property type="entry name" value="UPP_synth-like_sf"/>
</dbReference>
<evidence type="ECO:0008006" key="3">
    <source>
        <dbReference type="Google" id="ProtNLM"/>
    </source>
</evidence>
<dbReference type="GO" id="GO:0045547">
    <property type="term" value="F:ditrans,polycis-polyprenyl diphosphate synthase [(2E,6E)-farnesyl diphosphate specific] activity"/>
    <property type="evidence" value="ECO:0007669"/>
    <property type="project" value="TreeGrafter"/>
</dbReference>
<evidence type="ECO:0000313" key="2">
    <source>
        <dbReference type="EMBL" id="SVC06225.1"/>
    </source>
</evidence>
<organism evidence="2">
    <name type="scientific">marine metagenome</name>
    <dbReference type="NCBI Taxonomy" id="408172"/>
    <lineage>
        <taxon>unclassified sequences</taxon>
        <taxon>metagenomes</taxon>
        <taxon>ecological metagenomes</taxon>
    </lineage>
</organism>
<dbReference type="Pfam" id="PF01255">
    <property type="entry name" value="Prenyltransf"/>
    <property type="match status" value="1"/>
</dbReference>